<keyword evidence="3" id="KW-1185">Reference proteome</keyword>
<dbReference type="SUPFAM" id="SSF55797">
    <property type="entry name" value="PR-1-like"/>
    <property type="match status" value="1"/>
</dbReference>
<dbReference type="Pfam" id="PF00188">
    <property type="entry name" value="CAP"/>
    <property type="match status" value="1"/>
</dbReference>
<comment type="caution">
    <text evidence="2">The sequence shown here is derived from an EMBL/GenBank/DDBJ whole genome shotgun (WGS) entry which is preliminary data.</text>
</comment>
<evidence type="ECO:0000313" key="2">
    <source>
        <dbReference type="EMBL" id="RMX49788.1"/>
    </source>
</evidence>
<dbReference type="AlphaFoldDB" id="A0A3M6U8K0"/>
<evidence type="ECO:0000259" key="1">
    <source>
        <dbReference type="Pfam" id="PF00188"/>
    </source>
</evidence>
<feature type="domain" description="SCP" evidence="1">
    <location>
        <begin position="32"/>
        <end position="77"/>
    </location>
</feature>
<evidence type="ECO:0000313" key="3">
    <source>
        <dbReference type="Proteomes" id="UP000275408"/>
    </source>
</evidence>
<sequence length="118" mass="13249">MIRGLHVRNYTIENSIQRAFTGPNRHREACKYNFQDPDPMSKKAAHFTQLVWGASKQLGVGVAAAKNAEKNCIYVVARYKPMEALKTKEQLKTNVKKGLFDASIDCAATSKKKFFIAV</sequence>
<dbReference type="EMBL" id="RCHS01002051">
    <property type="protein sequence ID" value="RMX49788.1"/>
    <property type="molecule type" value="Genomic_DNA"/>
</dbReference>
<reference evidence="2 3" key="1">
    <citation type="journal article" date="2018" name="Sci. Rep.">
        <title>Comparative analysis of the Pocillopora damicornis genome highlights role of immune system in coral evolution.</title>
        <authorList>
            <person name="Cunning R."/>
            <person name="Bay R.A."/>
            <person name="Gillette P."/>
            <person name="Baker A.C."/>
            <person name="Traylor-Knowles N."/>
        </authorList>
    </citation>
    <scope>NUCLEOTIDE SEQUENCE [LARGE SCALE GENOMIC DNA]</scope>
    <source>
        <strain evidence="2">RSMAS</strain>
        <tissue evidence="2">Whole animal</tissue>
    </source>
</reference>
<dbReference type="Gene3D" id="3.40.33.10">
    <property type="entry name" value="CAP"/>
    <property type="match status" value="1"/>
</dbReference>
<proteinExistence type="predicted"/>
<protein>
    <recommendedName>
        <fullName evidence="1">SCP domain-containing protein</fullName>
    </recommendedName>
</protein>
<gene>
    <name evidence="2" type="ORF">pdam_00009146</name>
</gene>
<name>A0A3M6U8K0_POCDA</name>
<dbReference type="STRING" id="46731.A0A3M6U8K0"/>
<dbReference type="InterPro" id="IPR014044">
    <property type="entry name" value="CAP_dom"/>
</dbReference>
<dbReference type="Proteomes" id="UP000275408">
    <property type="component" value="Unassembled WGS sequence"/>
</dbReference>
<organism evidence="2 3">
    <name type="scientific">Pocillopora damicornis</name>
    <name type="common">Cauliflower coral</name>
    <name type="synonym">Millepora damicornis</name>
    <dbReference type="NCBI Taxonomy" id="46731"/>
    <lineage>
        <taxon>Eukaryota</taxon>
        <taxon>Metazoa</taxon>
        <taxon>Cnidaria</taxon>
        <taxon>Anthozoa</taxon>
        <taxon>Hexacorallia</taxon>
        <taxon>Scleractinia</taxon>
        <taxon>Astrocoeniina</taxon>
        <taxon>Pocilloporidae</taxon>
        <taxon>Pocillopora</taxon>
    </lineage>
</organism>
<dbReference type="InterPro" id="IPR035940">
    <property type="entry name" value="CAP_sf"/>
</dbReference>
<accession>A0A3M6U8K0</accession>